<dbReference type="HOGENOM" id="CLU_033465_3_0_1"/>
<protein>
    <recommendedName>
        <fullName evidence="8">RTA1 domain-containing protein</fullName>
    </recommendedName>
</protein>
<feature type="transmembrane region" description="Helical" evidence="5">
    <location>
        <begin position="269"/>
        <end position="288"/>
    </location>
</feature>
<sequence length="340" mass="37700">MASLWIRDGIATNTTEALAACTPAVPGKYGNVPIDACNSLYMYEPNFSSAVAFTVLFTLITLVQIVEAISFRKGFCWTIIMGAFWEAAAMAFHALGARDQQNQAYAVAHTLVFLLAPLWINAAVYMTAGRLVHFYLPERQIFKIKAPLLARYFVLADILGFILQGIGGVMLSPGASKETMEQGLNWYMAGIATQEFFICVFTVIVLAFHMKMWKLERHGAMLEGRDGTWRWMVWTIYGVLALITVRIAYRLAEFAGGFVPSNPLPYDEVYMLNLDALPMLLALTLFCVKAAKKAAREQELDMWRTAEAGAAQPSGNSTFAFHKPGVPVKAAQRQAGTQWI</sequence>
<dbReference type="OrthoDB" id="5384040at2759"/>
<comment type="subcellular location">
    <subcellularLocation>
        <location evidence="1">Membrane</location>
        <topology evidence="1">Multi-pass membrane protein</topology>
    </subcellularLocation>
</comment>
<evidence type="ECO:0000256" key="4">
    <source>
        <dbReference type="ARBA" id="ARBA00023136"/>
    </source>
</evidence>
<keyword evidence="7" id="KW-1185">Reference proteome</keyword>
<evidence type="ECO:0000256" key="1">
    <source>
        <dbReference type="ARBA" id="ARBA00004141"/>
    </source>
</evidence>
<dbReference type="PANTHER" id="PTHR31465:SF15">
    <property type="entry name" value="LIPID TRANSPORTER ATNI-RELATED"/>
    <property type="match status" value="1"/>
</dbReference>
<accession>R7YYG4</accession>
<proteinExistence type="predicted"/>
<dbReference type="InterPro" id="IPR007568">
    <property type="entry name" value="RTA1"/>
</dbReference>
<feature type="transmembrane region" description="Helical" evidence="5">
    <location>
        <begin position="149"/>
        <end position="172"/>
    </location>
</feature>
<feature type="transmembrane region" description="Helical" evidence="5">
    <location>
        <begin position="75"/>
        <end position="95"/>
    </location>
</feature>
<dbReference type="eggNOG" id="ENOG502RZA5">
    <property type="taxonomic scope" value="Eukaryota"/>
</dbReference>
<feature type="transmembrane region" description="Helical" evidence="5">
    <location>
        <begin position="184"/>
        <end position="208"/>
    </location>
</feature>
<feature type="transmembrane region" description="Helical" evidence="5">
    <location>
        <begin position="229"/>
        <end position="249"/>
    </location>
</feature>
<dbReference type="GeneID" id="19903607"/>
<keyword evidence="3 5" id="KW-1133">Transmembrane helix</keyword>
<evidence type="ECO:0000313" key="6">
    <source>
        <dbReference type="EMBL" id="EON66893.1"/>
    </source>
</evidence>
<evidence type="ECO:0000256" key="5">
    <source>
        <dbReference type="SAM" id="Phobius"/>
    </source>
</evidence>
<feature type="transmembrane region" description="Helical" evidence="5">
    <location>
        <begin position="107"/>
        <end position="128"/>
    </location>
</feature>
<organism evidence="6 7">
    <name type="scientific">Coniosporium apollinis (strain CBS 100218)</name>
    <name type="common">Rock-inhabiting black yeast</name>
    <dbReference type="NCBI Taxonomy" id="1168221"/>
    <lineage>
        <taxon>Eukaryota</taxon>
        <taxon>Fungi</taxon>
        <taxon>Dikarya</taxon>
        <taxon>Ascomycota</taxon>
        <taxon>Pezizomycotina</taxon>
        <taxon>Dothideomycetes</taxon>
        <taxon>Dothideomycetes incertae sedis</taxon>
        <taxon>Coniosporium</taxon>
    </lineage>
</organism>
<reference evidence="7" key="1">
    <citation type="submission" date="2012-06" db="EMBL/GenBank/DDBJ databases">
        <title>The genome sequence of Coniosporium apollinis CBS 100218.</title>
        <authorList>
            <consortium name="The Broad Institute Genome Sequencing Platform"/>
            <person name="Cuomo C."/>
            <person name="Gorbushina A."/>
            <person name="Noack S."/>
            <person name="Walker B."/>
            <person name="Young S.K."/>
            <person name="Zeng Q."/>
            <person name="Gargeya S."/>
            <person name="Fitzgerald M."/>
            <person name="Haas B."/>
            <person name="Abouelleil A."/>
            <person name="Alvarado L."/>
            <person name="Arachchi H.M."/>
            <person name="Berlin A.M."/>
            <person name="Chapman S.B."/>
            <person name="Goldberg J."/>
            <person name="Griggs A."/>
            <person name="Gujja S."/>
            <person name="Hansen M."/>
            <person name="Howarth C."/>
            <person name="Imamovic A."/>
            <person name="Larimer J."/>
            <person name="McCowan C."/>
            <person name="Montmayeur A."/>
            <person name="Murphy C."/>
            <person name="Neiman D."/>
            <person name="Pearson M."/>
            <person name="Priest M."/>
            <person name="Roberts A."/>
            <person name="Saif S."/>
            <person name="Shea T."/>
            <person name="Sisk P."/>
            <person name="Sykes S."/>
            <person name="Wortman J."/>
            <person name="Nusbaum C."/>
            <person name="Birren B."/>
        </authorList>
    </citation>
    <scope>NUCLEOTIDE SEQUENCE [LARGE SCALE GENOMIC DNA]</scope>
    <source>
        <strain evidence="7">CBS 100218</strain>
    </source>
</reference>
<dbReference type="STRING" id="1168221.R7YYG4"/>
<evidence type="ECO:0000256" key="3">
    <source>
        <dbReference type="ARBA" id="ARBA00022989"/>
    </source>
</evidence>
<dbReference type="RefSeq" id="XP_007782210.1">
    <property type="nucleotide sequence ID" value="XM_007784020.1"/>
</dbReference>
<name>R7YYG4_CONA1</name>
<evidence type="ECO:0000256" key="2">
    <source>
        <dbReference type="ARBA" id="ARBA00022692"/>
    </source>
</evidence>
<keyword evidence="2 5" id="KW-0812">Transmembrane</keyword>
<dbReference type="GO" id="GO:0016020">
    <property type="term" value="C:membrane"/>
    <property type="evidence" value="ECO:0007669"/>
    <property type="project" value="UniProtKB-SubCell"/>
</dbReference>
<feature type="transmembrane region" description="Helical" evidence="5">
    <location>
        <begin position="47"/>
        <end position="66"/>
    </location>
</feature>
<evidence type="ECO:0000313" key="7">
    <source>
        <dbReference type="Proteomes" id="UP000016924"/>
    </source>
</evidence>
<dbReference type="Proteomes" id="UP000016924">
    <property type="component" value="Unassembled WGS sequence"/>
</dbReference>
<dbReference type="PANTHER" id="PTHR31465">
    <property type="entry name" value="PROTEIN RTA1-RELATED"/>
    <property type="match status" value="1"/>
</dbReference>
<gene>
    <name evidence="6" type="ORF">W97_06296</name>
</gene>
<evidence type="ECO:0008006" key="8">
    <source>
        <dbReference type="Google" id="ProtNLM"/>
    </source>
</evidence>
<dbReference type="Pfam" id="PF04479">
    <property type="entry name" value="RTA1"/>
    <property type="match status" value="1"/>
</dbReference>
<dbReference type="AlphaFoldDB" id="R7YYG4"/>
<keyword evidence="4 5" id="KW-0472">Membrane</keyword>
<dbReference type="EMBL" id="JH767583">
    <property type="protein sequence ID" value="EON66893.1"/>
    <property type="molecule type" value="Genomic_DNA"/>
</dbReference>